<reference evidence="1" key="1">
    <citation type="submission" date="2014-11" db="EMBL/GenBank/DDBJ databases">
        <authorList>
            <person name="Amaro Gonzalez C."/>
        </authorList>
    </citation>
    <scope>NUCLEOTIDE SEQUENCE</scope>
</reference>
<dbReference type="AlphaFoldDB" id="A0A0E9WUC0"/>
<proteinExistence type="predicted"/>
<reference evidence="1" key="2">
    <citation type="journal article" date="2015" name="Fish Shellfish Immunol.">
        <title>Early steps in the European eel (Anguilla anguilla)-Vibrio vulnificus interaction in the gills: Role of the RtxA13 toxin.</title>
        <authorList>
            <person name="Callol A."/>
            <person name="Pajuelo D."/>
            <person name="Ebbesson L."/>
            <person name="Teles M."/>
            <person name="MacKenzie S."/>
            <person name="Amaro C."/>
        </authorList>
    </citation>
    <scope>NUCLEOTIDE SEQUENCE</scope>
</reference>
<name>A0A0E9WUC0_ANGAN</name>
<accession>A0A0E9WUC0</accession>
<dbReference type="EMBL" id="GBXM01015442">
    <property type="protein sequence ID" value="JAH93135.1"/>
    <property type="molecule type" value="Transcribed_RNA"/>
</dbReference>
<organism evidence="1">
    <name type="scientific">Anguilla anguilla</name>
    <name type="common">European freshwater eel</name>
    <name type="synonym">Muraena anguilla</name>
    <dbReference type="NCBI Taxonomy" id="7936"/>
    <lineage>
        <taxon>Eukaryota</taxon>
        <taxon>Metazoa</taxon>
        <taxon>Chordata</taxon>
        <taxon>Craniata</taxon>
        <taxon>Vertebrata</taxon>
        <taxon>Euteleostomi</taxon>
        <taxon>Actinopterygii</taxon>
        <taxon>Neopterygii</taxon>
        <taxon>Teleostei</taxon>
        <taxon>Anguilliformes</taxon>
        <taxon>Anguillidae</taxon>
        <taxon>Anguilla</taxon>
    </lineage>
</organism>
<sequence length="54" mass="6556">MLQQCALVQYIMSSHWETVRHLKYFLWFRLYLPGPWHVLPSASVWFELCQNAET</sequence>
<evidence type="ECO:0000313" key="1">
    <source>
        <dbReference type="EMBL" id="JAH93135.1"/>
    </source>
</evidence>
<protein>
    <submittedName>
        <fullName evidence="1">Uncharacterized protein</fullName>
    </submittedName>
</protein>